<evidence type="ECO:0000256" key="1">
    <source>
        <dbReference type="ARBA" id="ARBA00013194"/>
    </source>
</evidence>
<dbReference type="Pfam" id="PF00160">
    <property type="entry name" value="Pro_isomerase"/>
    <property type="match status" value="1"/>
</dbReference>
<protein>
    <recommendedName>
        <fullName evidence="1">peptidylprolyl isomerase</fullName>
        <ecNumber evidence="1">5.2.1.8</ecNumber>
    </recommendedName>
</protein>
<evidence type="ECO:0000256" key="4">
    <source>
        <dbReference type="SAM" id="MobiDB-lite"/>
    </source>
</evidence>
<name>T0YWC0_9ZZZZ</name>
<feature type="compositionally biased region" description="Low complexity" evidence="4">
    <location>
        <begin position="132"/>
        <end position="170"/>
    </location>
</feature>
<organism evidence="6">
    <name type="scientific">mine drainage metagenome</name>
    <dbReference type="NCBI Taxonomy" id="410659"/>
    <lineage>
        <taxon>unclassified sequences</taxon>
        <taxon>metagenomes</taxon>
        <taxon>ecological metagenomes</taxon>
    </lineage>
</organism>
<reference evidence="6" key="1">
    <citation type="submission" date="2013-08" db="EMBL/GenBank/DDBJ databases">
        <authorList>
            <person name="Mendez C."/>
            <person name="Richter M."/>
            <person name="Ferrer M."/>
            <person name="Sanchez J."/>
        </authorList>
    </citation>
    <scope>NUCLEOTIDE SEQUENCE</scope>
</reference>
<feature type="region of interest" description="Disordered" evidence="4">
    <location>
        <begin position="132"/>
        <end position="190"/>
    </location>
</feature>
<reference evidence="6" key="2">
    <citation type="journal article" date="2014" name="ISME J.">
        <title>Microbial stratification in low pH oxic and suboxic macroscopic growths along an acid mine drainage.</title>
        <authorList>
            <person name="Mendez-Garcia C."/>
            <person name="Mesa V."/>
            <person name="Sprenger R.R."/>
            <person name="Richter M."/>
            <person name="Diez M.S."/>
            <person name="Solano J."/>
            <person name="Bargiela R."/>
            <person name="Golyshina O.V."/>
            <person name="Manteca A."/>
            <person name="Ramos J.L."/>
            <person name="Gallego J.R."/>
            <person name="Llorente I."/>
            <person name="Martins Dos Santos V.A."/>
            <person name="Jensen O.N."/>
            <person name="Pelaez A.I."/>
            <person name="Sanchez J."/>
            <person name="Ferrer M."/>
        </authorList>
    </citation>
    <scope>NUCLEOTIDE SEQUENCE</scope>
</reference>
<evidence type="ECO:0000256" key="2">
    <source>
        <dbReference type="ARBA" id="ARBA00023110"/>
    </source>
</evidence>
<dbReference type="InterPro" id="IPR002130">
    <property type="entry name" value="Cyclophilin-type_PPIase_dom"/>
</dbReference>
<proteinExistence type="predicted"/>
<feature type="domain" description="PPIase cyclophilin-type" evidence="5">
    <location>
        <begin position="1"/>
        <end position="125"/>
    </location>
</feature>
<dbReference type="PANTHER" id="PTHR45625">
    <property type="entry name" value="PEPTIDYL-PROLYL CIS-TRANS ISOMERASE-RELATED"/>
    <property type="match status" value="1"/>
</dbReference>
<feature type="non-terminal residue" evidence="6">
    <location>
        <position position="1"/>
    </location>
</feature>
<dbReference type="GO" id="GO:0003755">
    <property type="term" value="F:peptidyl-prolyl cis-trans isomerase activity"/>
    <property type="evidence" value="ECO:0007669"/>
    <property type="project" value="UniProtKB-KW"/>
</dbReference>
<evidence type="ECO:0000256" key="3">
    <source>
        <dbReference type="ARBA" id="ARBA00023235"/>
    </source>
</evidence>
<dbReference type="EC" id="5.2.1.8" evidence="1"/>
<dbReference type="SUPFAM" id="SSF50891">
    <property type="entry name" value="Cyclophilin-like"/>
    <property type="match status" value="1"/>
</dbReference>
<gene>
    <name evidence="6" type="ORF">B2A_12218</name>
</gene>
<keyword evidence="2" id="KW-0697">Rotamase</keyword>
<dbReference type="AlphaFoldDB" id="T0YWC0"/>
<dbReference type="PRINTS" id="PR00153">
    <property type="entry name" value="CSAPPISMRASE"/>
</dbReference>
<accession>T0YWC0</accession>
<evidence type="ECO:0000259" key="5">
    <source>
        <dbReference type="PROSITE" id="PS50072"/>
    </source>
</evidence>
<sequence>NTLFHRVVANFIIQGGGHEATPPYALKPTGPPVVNESGNGLENRAGAVGLARGPNPDSGTAQFYVNLVDNPELDPLPTRWGYTVFGKVIRGMNVVERIGMVPTGAFGPFKSYAPLKPVVIKSIQLITPAKPHAASAAGPAPGKTAPPASAAKKPAAATPAARAGGEASATKTSASKPESPASGGTPPPKS</sequence>
<dbReference type="InterPro" id="IPR044666">
    <property type="entry name" value="Cyclophilin_A-like"/>
</dbReference>
<dbReference type="PROSITE" id="PS50072">
    <property type="entry name" value="CSA_PPIASE_2"/>
    <property type="match status" value="1"/>
</dbReference>
<dbReference type="InterPro" id="IPR029000">
    <property type="entry name" value="Cyclophilin-like_dom_sf"/>
</dbReference>
<dbReference type="EMBL" id="AUZZ01008811">
    <property type="protein sequence ID" value="EQD36247.1"/>
    <property type="molecule type" value="Genomic_DNA"/>
</dbReference>
<evidence type="ECO:0000313" key="6">
    <source>
        <dbReference type="EMBL" id="EQD36247.1"/>
    </source>
</evidence>
<dbReference type="Gene3D" id="2.40.100.10">
    <property type="entry name" value="Cyclophilin-like"/>
    <property type="match status" value="1"/>
</dbReference>
<keyword evidence="3 6" id="KW-0413">Isomerase</keyword>
<comment type="caution">
    <text evidence="6">The sequence shown here is derived from an EMBL/GenBank/DDBJ whole genome shotgun (WGS) entry which is preliminary data.</text>
</comment>
<dbReference type="PANTHER" id="PTHR45625:SF4">
    <property type="entry name" value="PEPTIDYLPROLYL ISOMERASE DOMAIN AND WD REPEAT-CONTAINING PROTEIN 1"/>
    <property type="match status" value="1"/>
</dbReference>